<evidence type="ECO:0000259" key="2">
    <source>
        <dbReference type="Pfam" id="PF12736"/>
    </source>
</evidence>
<keyword evidence="4" id="KW-1185">Reference proteome</keyword>
<reference evidence="3" key="2">
    <citation type="submission" date="2025-08" db="UniProtKB">
        <authorList>
            <consortium name="Ensembl"/>
        </authorList>
    </citation>
    <scope>IDENTIFICATION</scope>
</reference>
<reference evidence="3" key="1">
    <citation type="submission" date="2021-04" db="EMBL/GenBank/DDBJ databases">
        <authorList>
            <consortium name="Wellcome Sanger Institute Data Sharing"/>
        </authorList>
    </citation>
    <scope>NUCLEOTIDE SEQUENCE [LARGE SCALE GENOMIC DNA]</scope>
</reference>
<sequence length="212" mass="23172">MAGASALPLQQLIASLDNACLPKILQVCSGVYFQGSIYEISGSEVCFSTGDLIKVIGIELLSAFCSSALTFVCFLGLFKVVPEEMPYSTVEEMVSLRPVGLESCLPFTFTSHSKMTFGNFTLGAGRALTILSVENLEGEESQVRCHVQGQQEASAEVYIPLSYHGEFYECESEECFTLKEIMSSPCLRIRSHIGNILYTVSTLTFLGLNLFP</sequence>
<dbReference type="AlphaFoldDB" id="A0A3Q1I599"/>
<dbReference type="GO" id="GO:0005737">
    <property type="term" value="C:cytoplasm"/>
    <property type="evidence" value="ECO:0007669"/>
    <property type="project" value="TreeGrafter"/>
</dbReference>
<accession>A0A3Q1I599</accession>
<dbReference type="Ensembl" id="ENSATET00000015022.3">
    <property type="protein sequence ID" value="ENSATEP00000014789.2"/>
    <property type="gene ID" value="ENSATEG00000010317.3"/>
</dbReference>
<evidence type="ECO:0000313" key="3">
    <source>
        <dbReference type="Ensembl" id="ENSATEP00000014789.2"/>
    </source>
</evidence>
<dbReference type="OrthoDB" id="9030353at2759"/>
<dbReference type="GO" id="GO:0050852">
    <property type="term" value="P:T cell receptor signaling pathway"/>
    <property type="evidence" value="ECO:0007669"/>
    <property type="project" value="TreeGrafter"/>
</dbReference>
<organism evidence="3 4">
    <name type="scientific">Anabas testudineus</name>
    <name type="common">Climbing perch</name>
    <name type="synonym">Anthias testudineus</name>
    <dbReference type="NCBI Taxonomy" id="64144"/>
    <lineage>
        <taxon>Eukaryota</taxon>
        <taxon>Metazoa</taxon>
        <taxon>Chordata</taxon>
        <taxon>Craniata</taxon>
        <taxon>Vertebrata</taxon>
        <taxon>Euteleostomi</taxon>
        <taxon>Actinopterygii</taxon>
        <taxon>Neopterygii</taxon>
        <taxon>Teleostei</taxon>
        <taxon>Neoteleostei</taxon>
        <taxon>Acanthomorphata</taxon>
        <taxon>Anabantaria</taxon>
        <taxon>Anabantiformes</taxon>
        <taxon>Anabantoidei</taxon>
        <taxon>Anabantidae</taxon>
        <taxon>Anabas</taxon>
    </lineage>
</organism>
<dbReference type="PANTHER" id="PTHR15215:SF2">
    <property type="entry name" value="PROTEIN THEMIS2"/>
    <property type="match status" value="1"/>
</dbReference>
<protein>
    <recommendedName>
        <fullName evidence="2">CABIT domain-containing protein</fullName>
    </recommendedName>
</protein>
<reference evidence="3" key="3">
    <citation type="submission" date="2025-09" db="UniProtKB">
        <authorList>
            <consortium name="Ensembl"/>
        </authorList>
    </citation>
    <scope>IDENTIFICATION</scope>
</reference>
<dbReference type="Proteomes" id="UP000265040">
    <property type="component" value="Chromosome 16"/>
</dbReference>
<dbReference type="InterPro" id="IPR039671">
    <property type="entry name" value="THEMIS"/>
</dbReference>
<name>A0A3Q1I599_ANATE</name>
<comment type="similarity">
    <text evidence="1">Belongs to the themis family.</text>
</comment>
<evidence type="ECO:0000313" key="4">
    <source>
        <dbReference type="Proteomes" id="UP000265040"/>
    </source>
</evidence>
<dbReference type="InterPro" id="IPR025946">
    <property type="entry name" value="CABIT_dom"/>
</dbReference>
<proteinExistence type="inferred from homology"/>
<dbReference type="Pfam" id="PF12736">
    <property type="entry name" value="CABIT"/>
    <property type="match status" value="1"/>
</dbReference>
<dbReference type="GO" id="GO:0005634">
    <property type="term" value="C:nucleus"/>
    <property type="evidence" value="ECO:0007669"/>
    <property type="project" value="TreeGrafter"/>
</dbReference>
<dbReference type="GeneTree" id="ENSGT00530000063770"/>
<evidence type="ECO:0000256" key="1">
    <source>
        <dbReference type="ARBA" id="ARBA00006414"/>
    </source>
</evidence>
<dbReference type="STRING" id="64144.ENSATEP00000014789"/>
<dbReference type="PANTHER" id="PTHR15215">
    <property type="entry name" value="CABIT DOMAIN-CONTAINING PROTEIN"/>
    <property type="match status" value="1"/>
</dbReference>
<feature type="domain" description="CABIT" evidence="2">
    <location>
        <begin position="21"/>
        <end position="184"/>
    </location>
</feature>
<gene>
    <name evidence="3" type="primary">THEMIS2</name>
</gene>